<keyword evidence="2" id="KW-1185">Reference proteome</keyword>
<evidence type="ECO:0000313" key="1">
    <source>
        <dbReference type="EMBL" id="KAG0301776.1"/>
    </source>
</evidence>
<dbReference type="Proteomes" id="UP000823405">
    <property type="component" value="Unassembled WGS sequence"/>
</dbReference>
<accession>A0A9P6QWF4</accession>
<protein>
    <submittedName>
        <fullName evidence="1">Uncharacterized protein</fullName>
    </submittedName>
</protein>
<evidence type="ECO:0000313" key="2">
    <source>
        <dbReference type="Proteomes" id="UP000823405"/>
    </source>
</evidence>
<gene>
    <name evidence="1" type="ORF">BGZ97_002621</name>
</gene>
<comment type="caution">
    <text evidence="1">The sequence shown here is derived from an EMBL/GenBank/DDBJ whole genome shotgun (WGS) entry which is preliminary data.</text>
</comment>
<dbReference type="AlphaFoldDB" id="A0A9P6QWF4"/>
<sequence length="99" mass="11125">MTRKYLEQTLLAGLEQLEASVNAMDERELELDDGLEVKPDPIMLEPLKLEERAFGGGGVRLESTATNHDAIVRFGIRELLARDEYIISAAKYYDIAPDD</sequence>
<name>A0A9P6QWF4_9FUNG</name>
<proteinExistence type="predicted"/>
<organism evidence="1 2">
    <name type="scientific">Linnemannia gamsii</name>
    <dbReference type="NCBI Taxonomy" id="64522"/>
    <lineage>
        <taxon>Eukaryota</taxon>
        <taxon>Fungi</taxon>
        <taxon>Fungi incertae sedis</taxon>
        <taxon>Mucoromycota</taxon>
        <taxon>Mortierellomycotina</taxon>
        <taxon>Mortierellomycetes</taxon>
        <taxon>Mortierellales</taxon>
        <taxon>Mortierellaceae</taxon>
        <taxon>Linnemannia</taxon>
    </lineage>
</organism>
<dbReference type="EMBL" id="JAAAIN010001586">
    <property type="protein sequence ID" value="KAG0301776.1"/>
    <property type="molecule type" value="Genomic_DNA"/>
</dbReference>
<reference evidence="1" key="1">
    <citation type="journal article" date="2020" name="Fungal Divers.">
        <title>Resolving the Mortierellaceae phylogeny through synthesis of multi-gene phylogenetics and phylogenomics.</title>
        <authorList>
            <person name="Vandepol N."/>
            <person name="Liber J."/>
            <person name="Desiro A."/>
            <person name="Na H."/>
            <person name="Kennedy M."/>
            <person name="Barry K."/>
            <person name="Grigoriev I.V."/>
            <person name="Miller A.N."/>
            <person name="O'Donnell K."/>
            <person name="Stajich J.E."/>
            <person name="Bonito G."/>
        </authorList>
    </citation>
    <scope>NUCLEOTIDE SEQUENCE</scope>
    <source>
        <strain evidence="1">NVP60</strain>
    </source>
</reference>